<gene>
    <name evidence="2" type="ORF">BCIN_16g03640</name>
</gene>
<keyword evidence="3" id="KW-1185">Reference proteome</keyword>
<accession>A0A384K755</accession>
<reference evidence="2 3" key="1">
    <citation type="journal article" date="2011" name="PLoS Genet.">
        <title>Genomic analysis of the necrotrophic fungal pathogens Sclerotinia sclerotiorum and Botrytis cinerea.</title>
        <authorList>
            <person name="Amselem J."/>
            <person name="Cuomo C.A."/>
            <person name="van Kan J.A."/>
            <person name="Viaud M."/>
            <person name="Benito E.P."/>
            <person name="Couloux A."/>
            <person name="Coutinho P.M."/>
            <person name="de Vries R.P."/>
            <person name="Dyer P.S."/>
            <person name="Fillinger S."/>
            <person name="Fournier E."/>
            <person name="Gout L."/>
            <person name="Hahn M."/>
            <person name="Kohn L."/>
            <person name="Lapalu N."/>
            <person name="Plummer K.M."/>
            <person name="Pradier J.M."/>
            <person name="Quevillon E."/>
            <person name="Sharon A."/>
            <person name="Simon A."/>
            <person name="ten Have A."/>
            <person name="Tudzynski B."/>
            <person name="Tudzynski P."/>
            <person name="Wincker P."/>
            <person name="Andrew M."/>
            <person name="Anthouard V."/>
            <person name="Beever R.E."/>
            <person name="Beffa R."/>
            <person name="Benoit I."/>
            <person name="Bouzid O."/>
            <person name="Brault B."/>
            <person name="Chen Z."/>
            <person name="Choquer M."/>
            <person name="Collemare J."/>
            <person name="Cotton P."/>
            <person name="Danchin E.G."/>
            <person name="Da Silva C."/>
            <person name="Gautier A."/>
            <person name="Giraud C."/>
            <person name="Giraud T."/>
            <person name="Gonzalez C."/>
            <person name="Grossetete S."/>
            <person name="Guldener U."/>
            <person name="Henrissat B."/>
            <person name="Howlett B.J."/>
            <person name="Kodira C."/>
            <person name="Kretschmer M."/>
            <person name="Lappartient A."/>
            <person name="Leroch M."/>
            <person name="Levis C."/>
            <person name="Mauceli E."/>
            <person name="Neuveglise C."/>
            <person name="Oeser B."/>
            <person name="Pearson M."/>
            <person name="Poulain J."/>
            <person name="Poussereau N."/>
            <person name="Quesneville H."/>
            <person name="Rascle C."/>
            <person name="Schumacher J."/>
            <person name="Segurens B."/>
            <person name="Sexton A."/>
            <person name="Silva E."/>
            <person name="Sirven C."/>
            <person name="Soanes D.M."/>
            <person name="Talbot N.J."/>
            <person name="Templeton M."/>
            <person name="Yandava C."/>
            <person name="Yarden O."/>
            <person name="Zeng Q."/>
            <person name="Rollins J.A."/>
            <person name="Lebrun M.H."/>
            <person name="Dickman M."/>
        </authorList>
    </citation>
    <scope>NUCLEOTIDE SEQUENCE [LARGE SCALE GENOMIC DNA]</scope>
    <source>
        <strain evidence="2 3">B05.10</strain>
    </source>
</reference>
<proteinExistence type="predicted"/>
<dbReference type="EMBL" id="CP009820">
    <property type="protein sequence ID" value="ATZ58646.1"/>
    <property type="molecule type" value="Genomic_DNA"/>
</dbReference>
<protein>
    <submittedName>
        <fullName evidence="2">Uncharacterized protein</fullName>
    </submittedName>
</protein>
<dbReference type="OrthoDB" id="3532385at2759"/>
<evidence type="ECO:0000256" key="1">
    <source>
        <dbReference type="SAM" id="MobiDB-lite"/>
    </source>
</evidence>
<evidence type="ECO:0000313" key="2">
    <source>
        <dbReference type="EMBL" id="ATZ58646.1"/>
    </source>
</evidence>
<dbReference type="Proteomes" id="UP000001798">
    <property type="component" value="Chromosome 16"/>
</dbReference>
<dbReference type="AlphaFoldDB" id="A0A384K755"/>
<dbReference type="RefSeq" id="XP_024553922.1">
    <property type="nucleotide sequence ID" value="XM_024698105.1"/>
</dbReference>
<reference evidence="2 3" key="2">
    <citation type="journal article" date="2012" name="Eukaryot. Cell">
        <title>Genome update of Botrytis cinerea strains B05.10 and T4.</title>
        <authorList>
            <person name="Staats M."/>
            <person name="van Kan J.A."/>
        </authorList>
    </citation>
    <scope>NUCLEOTIDE SEQUENCE [LARGE SCALE GENOMIC DNA]</scope>
    <source>
        <strain evidence="2 3">B05.10</strain>
    </source>
</reference>
<feature type="region of interest" description="Disordered" evidence="1">
    <location>
        <begin position="1"/>
        <end position="27"/>
    </location>
</feature>
<dbReference type="GeneID" id="36395012"/>
<evidence type="ECO:0000313" key="3">
    <source>
        <dbReference type="Proteomes" id="UP000001798"/>
    </source>
</evidence>
<name>A0A384K755_BOTFB</name>
<feature type="compositionally biased region" description="Polar residues" evidence="1">
    <location>
        <begin position="1"/>
        <end position="12"/>
    </location>
</feature>
<sequence length="110" mass="12055">MASLDQAQSLDGTTDRKASPDITSNMRSTEPWVVYPVDGHPADGTHPLQQLLESFGSRSVTKLHREDSTVIGIMFWTLLATPSEVKLLEESAMVGTQRPSDWGLSMAILI</sequence>
<organism evidence="2 3">
    <name type="scientific">Botryotinia fuckeliana (strain B05.10)</name>
    <name type="common">Noble rot fungus</name>
    <name type="synonym">Botrytis cinerea</name>
    <dbReference type="NCBI Taxonomy" id="332648"/>
    <lineage>
        <taxon>Eukaryota</taxon>
        <taxon>Fungi</taxon>
        <taxon>Dikarya</taxon>
        <taxon>Ascomycota</taxon>
        <taxon>Pezizomycotina</taxon>
        <taxon>Leotiomycetes</taxon>
        <taxon>Helotiales</taxon>
        <taxon>Sclerotiniaceae</taxon>
        <taxon>Botrytis</taxon>
    </lineage>
</organism>
<reference evidence="2 3" key="3">
    <citation type="journal article" date="2017" name="Mol. Plant Pathol.">
        <title>A gapless genome sequence of the fungus Botrytis cinerea.</title>
        <authorList>
            <person name="Van Kan J.A."/>
            <person name="Stassen J.H."/>
            <person name="Mosbach A."/>
            <person name="Van Der Lee T.A."/>
            <person name="Faino L."/>
            <person name="Farmer A.D."/>
            <person name="Papasotiriou D.G."/>
            <person name="Zhou S."/>
            <person name="Seidl M.F."/>
            <person name="Cottam E."/>
            <person name="Edel D."/>
            <person name="Hahn M."/>
            <person name="Schwartz D.C."/>
            <person name="Dietrich R.A."/>
            <person name="Widdison S."/>
            <person name="Scalliet G."/>
        </authorList>
    </citation>
    <scope>NUCLEOTIDE SEQUENCE [LARGE SCALE GENOMIC DNA]</scope>
    <source>
        <strain evidence="2 3">B05.10</strain>
    </source>
</reference>
<dbReference type="VEuPathDB" id="FungiDB:Bcin16g03640"/>